<name>A0AAN9TZU3_9PEZI</name>
<dbReference type="SUPFAM" id="SSF51735">
    <property type="entry name" value="NAD(P)-binding Rossmann-fold domains"/>
    <property type="match status" value="1"/>
</dbReference>
<dbReference type="InterPro" id="IPR036291">
    <property type="entry name" value="NAD(P)-bd_dom_sf"/>
</dbReference>
<evidence type="ECO:0000256" key="1">
    <source>
        <dbReference type="ARBA" id="ARBA00006484"/>
    </source>
</evidence>
<dbReference type="AlphaFoldDB" id="A0AAN9TZU3"/>
<keyword evidence="3" id="KW-0560">Oxidoreductase</keyword>
<dbReference type="Gene3D" id="3.40.50.720">
    <property type="entry name" value="NAD(P)-binding Rossmann-like Domain"/>
    <property type="match status" value="1"/>
</dbReference>
<dbReference type="Proteomes" id="UP001320245">
    <property type="component" value="Unassembled WGS sequence"/>
</dbReference>
<reference evidence="4 5" key="1">
    <citation type="journal article" date="2023" name="PLoS ONE">
        <title>Cytospora paraplurivora sp. nov. isolated from orchards with fruit tree decline syndrome in Ontario, Canada.</title>
        <authorList>
            <person name="Ilyukhin E."/>
            <person name="Nguyen H.D.T."/>
            <person name="Castle A.J."/>
            <person name="Ellouze W."/>
        </authorList>
    </citation>
    <scope>NUCLEOTIDE SEQUENCE [LARGE SCALE GENOMIC DNA]</scope>
    <source>
        <strain evidence="4 5">FDS-564</strain>
    </source>
</reference>
<proteinExistence type="inferred from homology"/>
<dbReference type="PRINTS" id="PR00081">
    <property type="entry name" value="GDHRDH"/>
</dbReference>
<dbReference type="GO" id="GO:0016491">
    <property type="term" value="F:oxidoreductase activity"/>
    <property type="evidence" value="ECO:0007669"/>
    <property type="project" value="UniProtKB-KW"/>
</dbReference>
<dbReference type="GO" id="GO:0005737">
    <property type="term" value="C:cytoplasm"/>
    <property type="evidence" value="ECO:0007669"/>
    <property type="project" value="TreeGrafter"/>
</dbReference>
<sequence>MSSNQISVLITGIGRGLAEAFLSRPNHTVVAAVRNFDTTLKAYKPAEGSKLILVKIENTSASDPAEAIKQIRAAGVNSLDIVIANAGINPTDALVHVEDINIQQLRNLFEVNTISYVTLFQAVRPLLRAAVDSKGEGTPKLLAISSNASTIIGMEPTLPFRVGPYGASKSALNYLVRRTHFENPWLTAWVVNPGFVQTDNGDATAKAFGIPQAPNTLEESVNNLLSQLDGATRSETSGKFFNFDGTDLPW</sequence>
<evidence type="ECO:0000313" key="4">
    <source>
        <dbReference type="EMBL" id="KAK7731053.1"/>
    </source>
</evidence>
<accession>A0AAN9TZU3</accession>
<organism evidence="4 5">
    <name type="scientific">Cytospora paraplurivora</name>
    <dbReference type="NCBI Taxonomy" id="2898453"/>
    <lineage>
        <taxon>Eukaryota</taxon>
        <taxon>Fungi</taxon>
        <taxon>Dikarya</taxon>
        <taxon>Ascomycota</taxon>
        <taxon>Pezizomycotina</taxon>
        <taxon>Sordariomycetes</taxon>
        <taxon>Sordariomycetidae</taxon>
        <taxon>Diaporthales</taxon>
        <taxon>Cytosporaceae</taxon>
        <taxon>Cytospora</taxon>
    </lineage>
</organism>
<dbReference type="Pfam" id="PF00106">
    <property type="entry name" value="adh_short"/>
    <property type="match status" value="1"/>
</dbReference>
<comment type="caution">
    <text evidence="4">The sequence shown here is derived from an EMBL/GenBank/DDBJ whole genome shotgun (WGS) entry which is preliminary data.</text>
</comment>
<dbReference type="PANTHER" id="PTHR43544:SF7">
    <property type="entry name" value="NADB-LER2"/>
    <property type="match status" value="1"/>
</dbReference>
<protein>
    <submittedName>
        <fullName evidence="4">Uncharacterized protein</fullName>
    </submittedName>
</protein>
<dbReference type="PANTHER" id="PTHR43544">
    <property type="entry name" value="SHORT-CHAIN DEHYDROGENASE/REDUCTASE"/>
    <property type="match status" value="1"/>
</dbReference>
<keyword evidence="2" id="KW-0521">NADP</keyword>
<dbReference type="InterPro" id="IPR002347">
    <property type="entry name" value="SDR_fam"/>
</dbReference>
<dbReference type="InterPro" id="IPR051468">
    <property type="entry name" value="Fungal_SecMetab_SDRs"/>
</dbReference>
<evidence type="ECO:0000256" key="3">
    <source>
        <dbReference type="ARBA" id="ARBA00023002"/>
    </source>
</evidence>
<evidence type="ECO:0000313" key="5">
    <source>
        <dbReference type="Proteomes" id="UP001320245"/>
    </source>
</evidence>
<evidence type="ECO:0000256" key="2">
    <source>
        <dbReference type="ARBA" id="ARBA00022857"/>
    </source>
</evidence>
<gene>
    <name evidence="4" type="ORF">SLS53_008855</name>
</gene>
<comment type="similarity">
    <text evidence="1">Belongs to the short-chain dehydrogenases/reductases (SDR) family.</text>
</comment>
<keyword evidence="5" id="KW-1185">Reference proteome</keyword>
<dbReference type="EMBL" id="JAJSPL020000058">
    <property type="protein sequence ID" value="KAK7731053.1"/>
    <property type="molecule type" value="Genomic_DNA"/>
</dbReference>